<dbReference type="PANTHER" id="PTHR37535:SF3">
    <property type="entry name" value="FLUG DOMAIN-CONTAINING PROTEIN"/>
    <property type="match status" value="1"/>
</dbReference>
<dbReference type="Proteomes" id="UP001498421">
    <property type="component" value="Unassembled WGS sequence"/>
</dbReference>
<evidence type="ECO:0000313" key="1">
    <source>
        <dbReference type="EMBL" id="KAK7428969.1"/>
    </source>
</evidence>
<comment type="caution">
    <text evidence="1">The sequence shown here is derived from an EMBL/GenBank/DDBJ whole genome shotgun (WGS) entry which is preliminary data.</text>
</comment>
<proteinExistence type="predicted"/>
<keyword evidence="2" id="KW-1185">Reference proteome</keyword>
<accession>A0ABR1I6X2</accession>
<name>A0ABR1I6X2_9HYPO</name>
<evidence type="ECO:0000313" key="2">
    <source>
        <dbReference type="Proteomes" id="UP001498421"/>
    </source>
</evidence>
<dbReference type="EMBL" id="JAZAVK010000034">
    <property type="protein sequence ID" value="KAK7428969.1"/>
    <property type="molecule type" value="Genomic_DNA"/>
</dbReference>
<dbReference type="InterPro" id="IPR021842">
    <property type="entry name" value="DUF3435"/>
</dbReference>
<sequence length="290" mass="33636">MPYDYLDKASKQQVMTFLEWMLDTYTGISKQSTVFSYKRILFQVHHKSVGRDFDESANKEINHYINGYLTINYRLDTSEKEKPVMNVDDVYLVQHHHFVHDTSVFPDERQRLQLALLILMQSYTATRPRVLVYKHLSKAKIQDHYFIRKEDTIEAELATKWNPEEDDFKTLTSVGTQPQLQQVVNHRDTGTYQAYMNRRVQCDVRAAFLGRPSNTALMKAASHTSRFVDPRAPTTSSPEALEKLKTNPKLAGLVALRDTLRDEVKHESGTITMAKQDGTELYQLYIEVEI</sequence>
<protein>
    <submittedName>
        <fullName evidence="1">Uncharacterized protein</fullName>
    </submittedName>
</protein>
<gene>
    <name evidence="1" type="ORF">QQZ08_004481</name>
</gene>
<reference evidence="1 2" key="1">
    <citation type="journal article" date="2025" name="Microbiol. Resour. Announc.">
        <title>Draft genome sequences for Neonectria magnoliae and Neonectria punicea, canker pathogens of Liriodendron tulipifera and Acer saccharum in West Virginia.</title>
        <authorList>
            <person name="Petronek H.M."/>
            <person name="Kasson M.T."/>
            <person name="Metheny A.M."/>
            <person name="Stauder C.M."/>
            <person name="Lovett B."/>
            <person name="Lynch S.C."/>
            <person name="Garnas J.R."/>
            <person name="Kasson L.R."/>
            <person name="Stajich J.E."/>
        </authorList>
    </citation>
    <scope>NUCLEOTIDE SEQUENCE [LARGE SCALE GENOMIC DNA]</scope>
    <source>
        <strain evidence="1 2">NRRL 64651</strain>
    </source>
</reference>
<organism evidence="1 2">
    <name type="scientific">Neonectria magnoliae</name>
    <dbReference type="NCBI Taxonomy" id="2732573"/>
    <lineage>
        <taxon>Eukaryota</taxon>
        <taxon>Fungi</taxon>
        <taxon>Dikarya</taxon>
        <taxon>Ascomycota</taxon>
        <taxon>Pezizomycotina</taxon>
        <taxon>Sordariomycetes</taxon>
        <taxon>Hypocreomycetidae</taxon>
        <taxon>Hypocreales</taxon>
        <taxon>Nectriaceae</taxon>
        <taxon>Neonectria</taxon>
    </lineage>
</organism>
<dbReference type="PANTHER" id="PTHR37535">
    <property type="entry name" value="FLUG DOMAIN PROTEIN"/>
    <property type="match status" value="1"/>
</dbReference>
<dbReference type="Pfam" id="PF11917">
    <property type="entry name" value="DUF3435"/>
    <property type="match status" value="1"/>
</dbReference>